<organism evidence="5 6">
    <name type="scientific">Mariprofundus ferrooxydans PV-1</name>
    <dbReference type="NCBI Taxonomy" id="314345"/>
    <lineage>
        <taxon>Bacteria</taxon>
        <taxon>Pseudomonadati</taxon>
        <taxon>Pseudomonadota</taxon>
        <taxon>Candidatius Mariprofundia</taxon>
        <taxon>Mariprofundales</taxon>
        <taxon>Mariprofundaceae</taxon>
        <taxon>Mariprofundus</taxon>
    </lineage>
</organism>
<evidence type="ECO:0000256" key="2">
    <source>
        <dbReference type="HAMAP-Rule" id="MF_00984"/>
    </source>
</evidence>
<keyword evidence="2" id="KW-0235">DNA replication</keyword>
<evidence type="ECO:0000256" key="4">
    <source>
        <dbReference type="SAM" id="MobiDB-lite"/>
    </source>
</evidence>
<dbReference type="PANTHER" id="PTHR10302">
    <property type="entry name" value="SINGLE-STRANDED DNA-BINDING PROTEIN"/>
    <property type="match status" value="1"/>
</dbReference>
<dbReference type="RefSeq" id="WP_009851709.1">
    <property type="nucleotide sequence ID" value="NZ_DS022295.1"/>
</dbReference>
<name>Q0F0E0_9PROT</name>
<dbReference type="AlphaFoldDB" id="Q0F0E0"/>
<feature type="compositionally biased region" description="Gly residues" evidence="4">
    <location>
        <begin position="103"/>
        <end position="127"/>
    </location>
</feature>
<evidence type="ECO:0000256" key="3">
    <source>
        <dbReference type="RuleBase" id="RU000524"/>
    </source>
</evidence>
<dbReference type="STRING" id="314344.AL013_10800"/>
<proteinExistence type="inferred from homology"/>
<dbReference type="Gene3D" id="2.40.50.140">
    <property type="entry name" value="Nucleic acid-binding proteins"/>
    <property type="match status" value="1"/>
</dbReference>
<gene>
    <name evidence="5" type="ORF">SPV1_07084</name>
</gene>
<dbReference type="GO" id="GO:0009295">
    <property type="term" value="C:nucleoid"/>
    <property type="evidence" value="ECO:0007669"/>
    <property type="project" value="TreeGrafter"/>
</dbReference>
<comment type="caution">
    <text evidence="2">Lacks conserved residue(s) required for the propagation of feature annotation.</text>
</comment>
<dbReference type="InParanoid" id="Q0F0E0"/>
<dbReference type="InterPro" id="IPR000424">
    <property type="entry name" value="Primosome_PriB/ssb"/>
</dbReference>
<keyword evidence="2" id="KW-0234">DNA repair</keyword>
<evidence type="ECO:0000313" key="6">
    <source>
        <dbReference type="Proteomes" id="UP000005297"/>
    </source>
</evidence>
<accession>Q0F0E0</accession>
<dbReference type="InterPro" id="IPR011344">
    <property type="entry name" value="ssDNA-bd"/>
</dbReference>
<keyword evidence="6" id="KW-1185">Reference proteome</keyword>
<dbReference type="GO" id="GO:0006260">
    <property type="term" value="P:DNA replication"/>
    <property type="evidence" value="ECO:0007669"/>
    <property type="project" value="UniProtKB-UniRule"/>
</dbReference>
<protein>
    <recommendedName>
        <fullName evidence="2 3">Single-stranded DNA-binding protein</fullName>
        <shortName evidence="2">SSB</shortName>
    </recommendedName>
</protein>
<sequence>MNVYTFTGRLARDCETRFTQSGMAICSFSVAVDYGFGDNKGTNWIRCSLFGKRAEGKLPQYLLKGTQVAVSGELRVREYTDNDGNKRTSVECNADSLDLIGGRSEGSGSSGGGGGGGFPTHGGGGNAPRGNAPAKGNDPFASAPDFGSVPVDDDIPF</sequence>
<dbReference type="EMBL" id="AATS01000004">
    <property type="protein sequence ID" value="EAU55088.1"/>
    <property type="molecule type" value="Genomic_DNA"/>
</dbReference>
<dbReference type="SUPFAM" id="SSF50249">
    <property type="entry name" value="Nucleic acid-binding proteins"/>
    <property type="match status" value="1"/>
</dbReference>
<dbReference type="NCBIfam" id="TIGR00621">
    <property type="entry name" value="ssb"/>
    <property type="match status" value="1"/>
</dbReference>
<comment type="function">
    <text evidence="2">Plays an important role in DNA replication, recombination and repair. Binds to ssDNA and to an array of partner proteins to recruit them to their sites of action during DNA metabolism.</text>
</comment>
<feature type="compositionally biased region" description="Low complexity" evidence="4">
    <location>
        <begin position="128"/>
        <end position="137"/>
    </location>
</feature>
<dbReference type="PANTHER" id="PTHR10302:SF0">
    <property type="entry name" value="SINGLE-STRANDED DNA-BINDING PROTEIN, MITOCHONDRIAL"/>
    <property type="match status" value="1"/>
</dbReference>
<dbReference type="HOGENOM" id="CLU_078758_0_1_0"/>
<keyword evidence="2" id="KW-0227">DNA damage</keyword>
<dbReference type="GO" id="GO:0006310">
    <property type="term" value="P:DNA recombination"/>
    <property type="evidence" value="ECO:0007669"/>
    <property type="project" value="UniProtKB-UniRule"/>
</dbReference>
<dbReference type="CDD" id="cd04496">
    <property type="entry name" value="SSB_OBF"/>
    <property type="match status" value="1"/>
</dbReference>
<evidence type="ECO:0000256" key="1">
    <source>
        <dbReference type="ARBA" id="ARBA00023125"/>
    </source>
</evidence>
<dbReference type="eggNOG" id="COG0629">
    <property type="taxonomic scope" value="Bacteria"/>
</dbReference>
<keyword evidence="1 2" id="KW-0238">DNA-binding</keyword>
<dbReference type="InterPro" id="IPR012340">
    <property type="entry name" value="NA-bd_OB-fold"/>
</dbReference>
<dbReference type="GO" id="GO:0006281">
    <property type="term" value="P:DNA repair"/>
    <property type="evidence" value="ECO:0007669"/>
    <property type="project" value="UniProtKB-UniRule"/>
</dbReference>
<keyword evidence="2" id="KW-0233">DNA recombination</keyword>
<dbReference type="FunCoup" id="Q0F0E0">
    <property type="interactions" value="419"/>
</dbReference>
<dbReference type="Proteomes" id="UP000005297">
    <property type="component" value="Unassembled WGS sequence"/>
</dbReference>
<feature type="region of interest" description="Disordered" evidence="4">
    <location>
        <begin position="97"/>
        <end position="157"/>
    </location>
</feature>
<reference evidence="5 6" key="1">
    <citation type="submission" date="2006-09" db="EMBL/GenBank/DDBJ databases">
        <authorList>
            <person name="Emerson D."/>
            <person name="Ferriera S."/>
            <person name="Johnson J."/>
            <person name="Kravitz S."/>
            <person name="Halpern A."/>
            <person name="Remington K."/>
            <person name="Beeson K."/>
            <person name="Tran B."/>
            <person name="Rogers Y.-H."/>
            <person name="Friedman R."/>
            <person name="Venter J.C."/>
        </authorList>
    </citation>
    <scope>NUCLEOTIDE SEQUENCE [LARGE SCALE GENOMIC DNA]</scope>
    <source>
        <strain evidence="5 6">PV-1</strain>
    </source>
</reference>
<comment type="caution">
    <text evidence="5">The sequence shown here is derived from an EMBL/GenBank/DDBJ whole genome shotgun (WGS) entry which is preliminary data.</text>
</comment>
<dbReference type="OrthoDB" id="5293989at2"/>
<dbReference type="GO" id="GO:0003697">
    <property type="term" value="F:single-stranded DNA binding"/>
    <property type="evidence" value="ECO:0007669"/>
    <property type="project" value="UniProtKB-UniRule"/>
</dbReference>
<dbReference type="HAMAP" id="MF_00984">
    <property type="entry name" value="SSB"/>
    <property type="match status" value="1"/>
</dbReference>
<feature type="short sequence motif" description="Important for interaction with partner proteins" evidence="2">
    <location>
        <begin position="152"/>
        <end position="157"/>
    </location>
</feature>
<evidence type="ECO:0000313" key="5">
    <source>
        <dbReference type="EMBL" id="EAU55088.1"/>
    </source>
</evidence>
<dbReference type="Pfam" id="PF00436">
    <property type="entry name" value="SSB"/>
    <property type="match status" value="1"/>
</dbReference>
<comment type="subunit">
    <text evidence="2">Homotetramer.</text>
</comment>
<dbReference type="PROSITE" id="PS50935">
    <property type="entry name" value="SSB"/>
    <property type="match status" value="1"/>
</dbReference>